<organism evidence="1 2">
    <name type="scientific">Schistosoma margrebowiei</name>
    <dbReference type="NCBI Taxonomy" id="48269"/>
    <lineage>
        <taxon>Eukaryota</taxon>
        <taxon>Metazoa</taxon>
        <taxon>Spiralia</taxon>
        <taxon>Lophotrochozoa</taxon>
        <taxon>Platyhelminthes</taxon>
        <taxon>Trematoda</taxon>
        <taxon>Digenea</taxon>
        <taxon>Strigeidida</taxon>
        <taxon>Schistosomatoidea</taxon>
        <taxon>Schistosomatidae</taxon>
        <taxon>Schistosoma</taxon>
    </lineage>
</organism>
<dbReference type="AlphaFoldDB" id="A0A183MYJ2"/>
<evidence type="ECO:0000313" key="1">
    <source>
        <dbReference type="EMBL" id="VDP38350.1"/>
    </source>
</evidence>
<accession>A0A183MYJ2</accession>
<dbReference type="EMBL" id="UZAI01018580">
    <property type="protein sequence ID" value="VDP38350.1"/>
    <property type="molecule type" value="Genomic_DNA"/>
</dbReference>
<sequence length="202" mass="22540">MLKLDDHMTHELKDTFQDVSASSIENQNSASHSRQNLAGGSGVFANFFEEMAEPLSYQSSNLIDERQSTISTEDCKIQTQSNEVKEGSSPMLRDEISPMEAFYGDNADDDLKILERYRLLVNSYSDSKPCQDDESQLRQLSHGDTLKRGGLPHGVTEYNPTDLSSQLCMSYIHRSKPPKVLANRFLLGSTIGRGSYGKVIPL</sequence>
<gene>
    <name evidence="1" type="ORF">SMRZ_LOCUS21117</name>
</gene>
<keyword evidence="2" id="KW-1185">Reference proteome</keyword>
<reference evidence="1 2" key="1">
    <citation type="submission" date="2018-11" db="EMBL/GenBank/DDBJ databases">
        <authorList>
            <consortium name="Pathogen Informatics"/>
        </authorList>
    </citation>
    <scope>NUCLEOTIDE SEQUENCE [LARGE SCALE GENOMIC DNA]</scope>
    <source>
        <strain evidence="1 2">Zambia</strain>
    </source>
</reference>
<dbReference type="Proteomes" id="UP000277204">
    <property type="component" value="Unassembled WGS sequence"/>
</dbReference>
<name>A0A183MYJ2_9TREM</name>
<proteinExistence type="predicted"/>
<evidence type="ECO:0000313" key="2">
    <source>
        <dbReference type="Proteomes" id="UP000277204"/>
    </source>
</evidence>
<dbReference type="STRING" id="48269.A0A183MYJ2"/>
<protein>
    <submittedName>
        <fullName evidence="1">Uncharacterized protein</fullName>
    </submittedName>
</protein>